<dbReference type="InterPro" id="IPR015500">
    <property type="entry name" value="Peptidase_S8_subtilisin-rel"/>
</dbReference>
<dbReference type="Gene3D" id="2.60.40.4070">
    <property type="match status" value="1"/>
</dbReference>
<keyword evidence="4" id="KW-0964">Secreted</keyword>
<protein>
    <submittedName>
        <fullName evidence="16">Lactocepin</fullName>
        <ecNumber evidence="16">3.4.21.96</ecNumber>
    </submittedName>
</protein>
<keyword evidence="9" id="KW-0106">Calcium</keyword>
<evidence type="ECO:0000256" key="10">
    <source>
        <dbReference type="PROSITE-ProRule" id="PRU01240"/>
    </source>
</evidence>
<dbReference type="Gene3D" id="2.60.40.1710">
    <property type="entry name" value="Subtilisin-like superfamily"/>
    <property type="match status" value="1"/>
</dbReference>
<dbReference type="Gene3D" id="3.30.70.80">
    <property type="entry name" value="Peptidase S8 propeptide/proteinase inhibitor I9"/>
    <property type="match status" value="1"/>
</dbReference>
<organism evidence="16 17">
    <name type="scientific">Rossellomorea pakistanensis</name>
    <dbReference type="NCBI Taxonomy" id="992288"/>
    <lineage>
        <taxon>Bacteria</taxon>
        <taxon>Bacillati</taxon>
        <taxon>Bacillota</taxon>
        <taxon>Bacilli</taxon>
        <taxon>Bacillales</taxon>
        <taxon>Bacillaceae</taxon>
        <taxon>Rossellomorea</taxon>
    </lineage>
</organism>
<dbReference type="Gene3D" id="3.50.30.30">
    <property type="match status" value="1"/>
</dbReference>
<proteinExistence type="inferred from homology"/>
<dbReference type="InterPro" id="IPR050131">
    <property type="entry name" value="Peptidase_S8_subtilisin-like"/>
</dbReference>
<keyword evidence="8 10" id="KW-0720">Serine protease</keyword>
<dbReference type="PROSITE" id="PS00136">
    <property type="entry name" value="SUBTILASE_ASP"/>
    <property type="match status" value="1"/>
</dbReference>
<evidence type="ECO:0000259" key="13">
    <source>
        <dbReference type="Pfam" id="PF00082"/>
    </source>
</evidence>
<feature type="chain" id="PRO_5046659384" evidence="12">
    <location>
        <begin position="23"/>
        <end position="1141"/>
    </location>
</feature>
<feature type="active site" description="Charge relay system" evidence="10">
    <location>
        <position position="182"/>
    </location>
</feature>
<dbReference type="InterPro" id="IPR037045">
    <property type="entry name" value="S8pro/Inhibitor_I9_sf"/>
</dbReference>
<evidence type="ECO:0000256" key="12">
    <source>
        <dbReference type="SAM" id="SignalP"/>
    </source>
</evidence>
<reference evidence="16 17" key="1">
    <citation type="submission" date="2021-01" db="EMBL/GenBank/DDBJ databases">
        <title>Genomic Encyclopedia of Type Strains, Phase IV (KMG-IV): sequencing the most valuable type-strain genomes for metagenomic binning, comparative biology and taxonomic classification.</title>
        <authorList>
            <person name="Goeker M."/>
        </authorList>
    </citation>
    <scope>NUCLEOTIDE SEQUENCE [LARGE SCALE GENOMIC DNA]</scope>
    <source>
        <strain evidence="16 17">DSM 24834</strain>
    </source>
</reference>
<dbReference type="InterPro" id="IPR023827">
    <property type="entry name" value="Peptidase_S8_Asp-AS"/>
</dbReference>
<dbReference type="Pfam" id="PF00082">
    <property type="entry name" value="Peptidase_S8"/>
    <property type="match status" value="1"/>
</dbReference>
<dbReference type="GO" id="GO:0016787">
    <property type="term" value="F:hydrolase activity"/>
    <property type="evidence" value="ECO:0007669"/>
    <property type="project" value="UniProtKB-KW"/>
</dbReference>
<keyword evidence="17" id="KW-1185">Reference proteome</keyword>
<evidence type="ECO:0000259" key="15">
    <source>
        <dbReference type="Pfam" id="PF06280"/>
    </source>
</evidence>
<feature type="active site" description="Charge relay system" evidence="10">
    <location>
        <position position="247"/>
    </location>
</feature>
<dbReference type="Gene3D" id="3.40.50.200">
    <property type="entry name" value="Peptidase S8/S53 domain"/>
    <property type="match status" value="1"/>
</dbReference>
<dbReference type="InterPro" id="IPR000209">
    <property type="entry name" value="Peptidase_S8/S53_dom"/>
</dbReference>
<dbReference type="CDD" id="cd07475">
    <property type="entry name" value="Peptidases_S8_C5a_Peptidase"/>
    <property type="match status" value="1"/>
</dbReference>
<dbReference type="InterPro" id="IPR022398">
    <property type="entry name" value="Peptidase_S8_His-AS"/>
</dbReference>
<evidence type="ECO:0000256" key="6">
    <source>
        <dbReference type="ARBA" id="ARBA00022729"/>
    </source>
</evidence>
<comment type="cofactor">
    <cofactor evidence="1">
        <name>Ca(2+)</name>
        <dbReference type="ChEBI" id="CHEBI:29108"/>
    </cofactor>
</comment>
<keyword evidence="6 12" id="KW-0732">Signal</keyword>
<gene>
    <name evidence="16" type="ORF">JOC86_002609</name>
</gene>
<evidence type="ECO:0000256" key="1">
    <source>
        <dbReference type="ARBA" id="ARBA00001913"/>
    </source>
</evidence>
<evidence type="ECO:0000256" key="7">
    <source>
        <dbReference type="ARBA" id="ARBA00022801"/>
    </source>
</evidence>
<evidence type="ECO:0000313" key="16">
    <source>
        <dbReference type="EMBL" id="MBM7586067.1"/>
    </source>
</evidence>
<dbReference type="InterPro" id="IPR036852">
    <property type="entry name" value="Peptidase_S8/S53_dom_sf"/>
</dbReference>
<evidence type="ECO:0000256" key="9">
    <source>
        <dbReference type="ARBA" id="ARBA00022837"/>
    </source>
</evidence>
<dbReference type="PROSITE" id="PS51892">
    <property type="entry name" value="SUBTILASE"/>
    <property type="match status" value="1"/>
</dbReference>
<evidence type="ECO:0000256" key="8">
    <source>
        <dbReference type="ARBA" id="ARBA00022825"/>
    </source>
</evidence>
<evidence type="ECO:0000256" key="5">
    <source>
        <dbReference type="ARBA" id="ARBA00022670"/>
    </source>
</evidence>
<dbReference type="EMBL" id="JAFBDZ010000002">
    <property type="protein sequence ID" value="MBM7586067.1"/>
    <property type="molecule type" value="Genomic_DNA"/>
</dbReference>
<dbReference type="PROSITE" id="PS00138">
    <property type="entry name" value="SUBTILASE_SER"/>
    <property type="match status" value="1"/>
</dbReference>
<dbReference type="PROSITE" id="PS00137">
    <property type="entry name" value="SUBTILASE_HIS"/>
    <property type="match status" value="1"/>
</dbReference>
<evidence type="ECO:0000313" key="17">
    <source>
        <dbReference type="Proteomes" id="UP001646157"/>
    </source>
</evidence>
<dbReference type="PANTHER" id="PTHR43806">
    <property type="entry name" value="PEPTIDASE S8"/>
    <property type="match status" value="1"/>
</dbReference>
<name>A0ABS2NDY2_9BACI</name>
<feature type="active site" description="Charge relay system" evidence="10">
    <location>
        <position position="577"/>
    </location>
</feature>
<dbReference type="Pfam" id="PF05922">
    <property type="entry name" value="Inhibitor_I9"/>
    <property type="match status" value="1"/>
</dbReference>
<dbReference type="EC" id="3.4.21.96" evidence="16"/>
<evidence type="ECO:0000256" key="11">
    <source>
        <dbReference type="RuleBase" id="RU003355"/>
    </source>
</evidence>
<feature type="domain" description="C5a peptidase/Subtilisin-like protease SBT2-like Fn3-like" evidence="15">
    <location>
        <begin position="666"/>
        <end position="794"/>
    </location>
</feature>
<comment type="subcellular location">
    <subcellularLocation>
        <location evidence="2">Secreted</location>
    </subcellularLocation>
</comment>
<sequence length="1141" mass="126313">MKKKLSAIGMSALIAGSIAAPAGATFELPKENGQAEQAIPLLKESKAKVDNLWKDSAGDHPLYGQKQKDFDPKENIRLIVEVDVDKKDKPEQKVEQVKSSFMKKRSGGSEIIHTYSEGFYGFSMETTIEEAEKIKKVDGVKDIRIAKTYEHHDLNSNELVEAMNVWTEYNYTGDGMVVAIVDSGIDHRHEALQLTENGKEHAKYNEDNIQSTLNETEANDIWYTDKVPTGYDWADKDTDVIPDSNSHGTHVAGIVGAFEESQKKAVGVAPDVQLIAEKVFSDSRGYAYDDDIAAGIYHAVEVGADVINMSLGSDAGIVDPNDPVQRAVKYATDHGVLVVASAGNSSYSTKQNLLPDSDLPLAKNPDIGVVGDPGITPSALQVASSEADLMRVESLTLNDGTMLGYQNQSSSKKLTEELEAGQEYELVFAGEGFGSHLEGLDLEGKIVVAKPAQSYSIYSSLQRDSARKGAVAIMVIPPDELSDYPNLLFSRNFIPAVTTGQESGNRLMERLQDGEEIKVKLSDEGMWVQNPATEPMSHFSSYGAPTDLSFKPEITAPGGKISSTVLNNQYETMSGTSMASPQVAGGAALLLQKYYQELGLPKNEETILKAKMALMNTSDILKNPNHENTPYSPRRQGSGIMKIEKAVETPYLVKQEGVPLEKAASVALKEVGRTFDFTLDVEPLAKKLEKANHQFEIQVDVLTDESETRSINGKEKEYLTLNSIPVEDAVIKVNGKILSEDSKIQYKPRRDDEVTISVTLPDSLSKNRFVEGFVRFVPKGSSVKDLKDLTVPFMGFYGDWDSLDNIDESPVNGDPFLGYTVLWNDMLNLPLGYDSKTGNFNPDEVGYSPNSVVTGVYPSFTAFRNLKEMSLSIQDKEGNTVANISNFSEFTEDGSPYAFRKNIMAYRDYYYGFDGMLWDGTDDEGNILPNGDYYYVYESTLNYEGAEPQQTKIPFKMDGAAPDVENIQVQEQEDGNYKITWDVQENSTGYLGSLFWVNGKPKSLPDGAKEYVSDVKPEVVMISAIDGVRNIGVNYWGNEELLHADPFINYWHVSGTNINETKPASMLIFGYKRLDWHIEISDSEGNRLEYTDIENEHSIYGLKWYPNKEYPNGDYFVTVTATDEKGLSLTSEPKKITVKHQ</sequence>
<feature type="signal peptide" evidence="12">
    <location>
        <begin position="1"/>
        <end position="22"/>
    </location>
</feature>
<accession>A0ABS2NDY2</accession>
<dbReference type="InterPro" id="IPR034216">
    <property type="entry name" value="C5a_Peptidase"/>
</dbReference>
<feature type="domain" description="Peptidase S8/S53" evidence="13">
    <location>
        <begin position="173"/>
        <end position="639"/>
    </location>
</feature>
<comment type="caution">
    <text evidence="16">The sequence shown here is derived from an EMBL/GenBank/DDBJ whole genome shotgun (WGS) entry which is preliminary data.</text>
</comment>
<evidence type="ECO:0000259" key="14">
    <source>
        <dbReference type="Pfam" id="PF05922"/>
    </source>
</evidence>
<dbReference type="InterPro" id="IPR023828">
    <property type="entry name" value="Peptidase_S8_Ser-AS"/>
</dbReference>
<evidence type="ECO:0000256" key="2">
    <source>
        <dbReference type="ARBA" id="ARBA00004613"/>
    </source>
</evidence>
<dbReference type="PANTHER" id="PTHR43806:SF11">
    <property type="entry name" value="CEREVISIN-RELATED"/>
    <property type="match status" value="1"/>
</dbReference>
<comment type="similarity">
    <text evidence="3 10 11">Belongs to the peptidase S8 family.</text>
</comment>
<dbReference type="SUPFAM" id="SSF52743">
    <property type="entry name" value="Subtilisin-like"/>
    <property type="match status" value="1"/>
</dbReference>
<keyword evidence="7 10" id="KW-0378">Hydrolase</keyword>
<dbReference type="InterPro" id="IPR010259">
    <property type="entry name" value="S8pro/Inhibitor_I9"/>
</dbReference>
<evidence type="ECO:0000256" key="3">
    <source>
        <dbReference type="ARBA" id="ARBA00011073"/>
    </source>
</evidence>
<feature type="domain" description="Inhibitor I9" evidence="14">
    <location>
        <begin position="86"/>
        <end position="144"/>
    </location>
</feature>
<dbReference type="InterPro" id="IPR010435">
    <property type="entry name" value="C5a/SBT2-like_Fn3"/>
</dbReference>
<dbReference type="Pfam" id="PF06280">
    <property type="entry name" value="fn3_5"/>
    <property type="match status" value="1"/>
</dbReference>
<evidence type="ECO:0000256" key="4">
    <source>
        <dbReference type="ARBA" id="ARBA00022525"/>
    </source>
</evidence>
<dbReference type="PRINTS" id="PR00723">
    <property type="entry name" value="SUBTILISIN"/>
</dbReference>
<keyword evidence="5 10" id="KW-0645">Protease</keyword>
<dbReference type="Proteomes" id="UP001646157">
    <property type="component" value="Unassembled WGS sequence"/>
</dbReference>